<feature type="domain" description="HAMP" evidence="10">
    <location>
        <begin position="233"/>
        <end position="286"/>
    </location>
</feature>
<dbReference type="Proteomes" id="UP000000238">
    <property type="component" value="Chromosome"/>
</dbReference>
<keyword evidence="9" id="KW-0472">Membrane</keyword>
<evidence type="ECO:0000256" key="5">
    <source>
        <dbReference type="ARBA" id="ARBA00022741"/>
    </source>
</evidence>
<organism evidence="11 12">
    <name type="scientific">Hahella chejuensis (strain KCTC 2396)</name>
    <dbReference type="NCBI Taxonomy" id="349521"/>
    <lineage>
        <taxon>Bacteria</taxon>
        <taxon>Pseudomonadati</taxon>
        <taxon>Pseudomonadota</taxon>
        <taxon>Gammaproteobacteria</taxon>
        <taxon>Oceanospirillales</taxon>
        <taxon>Hahellaceae</taxon>
        <taxon>Hahella</taxon>
    </lineage>
</organism>
<evidence type="ECO:0000256" key="1">
    <source>
        <dbReference type="ARBA" id="ARBA00000085"/>
    </source>
</evidence>
<keyword evidence="9" id="KW-0812">Transmembrane</keyword>
<feature type="transmembrane region" description="Helical" evidence="9">
    <location>
        <begin position="211"/>
        <end position="235"/>
    </location>
</feature>
<keyword evidence="7" id="KW-0067">ATP-binding</keyword>
<reference evidence="11 12" key="1">
    <citation type="journal article" date="2005" name="Nucleic Acids Res.">
        <title>Genomic blueprint of Hahella chejuensis, a marine microbe producing an algicidal agent.</title>
        <authorList>
            <person name="Jeong H."/>
            <person name="Yim J.H."/>
            <person name="Lee C."/>
            <person name="Choi S.-H."/>
            <person name="Park Y.K."/>
            <person name="Yoon S.H."/>
            <person name="Hur C.-G."/>
            <person name="Kang H.-Y."/>
            <person name="Kim D."/>
            <person name="Lee H.H."/>
            <person name="Park K.H."/>
            <person name="Park S.-H."/>
            <person name="Park H.-S."/>
            <person name="Lee H.K."/>
            <person name="Oh T.K."/>
            <person name="Kim J.F."/>
        </authorList>
    </citation>
    <scope>NUCLEOTIDE SEQUENCE [LARGE SCALE GENOMIC DNA]</scope>
    <source>
        <strain evidence="11 12">KCTC 2396</strain>
    </source>
</reference>
<gene>
    <name evidence="11" type="ordered locus">HCH_00113</name>
</gene>
<evidence type="ECO:0000256" key="8">
    <source>
        <dbReference type="ARBA" id="ARBA00023012"/>
    </source>
</evidence>
<dbReference type="KEGG" id="hch:HCH_00113"/>
<dbReference type="CDD" id="cd06225">
    <property type="entry name" value="HAMP"/>
    <property type="match status" value="1"/>
</dbReference>
<dbReference type="EC" id="2.7.13.3" evidence="2"/>
<dbReference type="OrthoDB" id="9797588at2"/>
<dbReference type="PANTHER" id="PTHR44936:SF9">
    <property type="entry name" value="SENSOR PROTEIN CREC"/>
    <property type="match status" value="1"/>
</dbReference>
<evidence type="ECO:0000256" key="7">
    <source>
        <dbReference type="ARBA" id="ARBA00022840"/>
    </source>
</evidence>
<dbReference type="GO" id="GO:0004673">
    <property type="term" value="F:protein histidine kinase activity"/>
    <property type="evidence" value="ECO:0007669"/>
    <property type="project" value="UniProtKB-EC"/>
</dbReference>
<dbReference type="RefSeq" id="WP_011394111.1">
    <property type="nucleotide sequence ID" value="NC_007645.1"/>
</dbReference>
<dbReference type="AlphaFoldDB" id="Q2SQP0"/>
<keyword evidence="9" id="KW-1133">Transmembrane helix</keyword>
<dbReference type="PANTHER" id="PTHR44936">
    <property type="entry name" value="SENSOR PROTEIN CREC"/>
    <property type="match status" value="1"/>
</dbReference>
<keyword evidence="3" id="KW-0597">Phosphoprotein</keyword>
<evidence type="ECO:0000256" key="2">
    <source>
        <dbReference type="ARBA" id="ARBA00012438"/>
    </source>
</evidence>
<dbReference type="PROSITE" id="PS50885">
    <property type="entry name" value="HAMP"/>
    <property type="match status" value="1"/>
</dbReference>
<evidence type="ECO:0000313" key="12">
    <source>
        <dbReference type="Proteomes" id="UP000000238"/>
    </source>
</evidence>
<accession>Q2SQP0</accession>
<keyword evidence="5" id="KW-0547">Nucleotide-binding</keyword>
<keyword evidence="4" id="KW-0808">Transferase</keyword>
<dbReference type="GO" id="GO:0005524">
    <property type="term" value="F:ATP binding"/>
    <property type="evidence" value="ECO:0007669"/>
    <property type="project" value="UniProtKB-KW"/>
</dbReference>
<keyword evidence="6" id="KW-0418">Kinase</keyword>
<protein>
    <recommendedName>
        <fullName evidence="2">histidine kinase</fullName>
        <ecNumber evidence="2">2.7.13.3</ecNumber>
    </recommendedName>
</protein>
<evidence type="ECO:0000256" key="9">
    <source>
        <dbReference type="SAM" id="Phobius"/>
    </source>
</evidence>
<dbReference type="GO" id="GO:0000160">
    <property type="term" value="P:phosphorelay signal transduction system"/>
    <property type="evidence" value="ECO:0007669"/>
    <property type="project" value="UniProtKB-KW"/>
</dbReference>
<name>Q2SQP0_HAHCH</name>
<dbReference type="eggNOG" id="COG5000">
    <property type="taxonomic scope" value="Bacteria"/>
</dbReference>
<dbReference type="EMBL" id="CP000155">
    <property type="protein sequence ID" value="ABC27034.1"/>
    <property type="molecule type" value="Genomic_DNA"/>
</dbReference>
<evidence type="ECO:0000256" key="4">
    <source>
        <dbReference type="ARBA" id="ARBA00022679"/>
    </source>
</evidence>
<dbReference type="STRING" id="349521.HCH_00113"/>
<sequence>MTLRLKFNLVLGLASCAGIALAAFLVYELLQKNAREEVLDSARIMMQSAFAVRGYTVDEVRPLLALQQKRQFLPQTVPAYAAHRYIGKLQKEYPEYSYREATLNPTNPADRASDWEADIINHFRNNDDAPELVGTRETPTGPSLYMSRPIKITDPKCLACHSTPSAAPQTMIDMYGSSNGFGWKQDEVVGAQIVSVPMSLPLQRADETFKLFIGLLVGVFLVIAVLLNVMLDFVVIRPVKKLSDKANEVSLGALEAEEMPVKGNDEISSLTQSFNRMHRSLANAVRLLDETGEP</sequence>
<dbReference type="InterPro" id="IPR021796">
    <property type="entry name" value="Tll0287-like_dom"/>
</dbReference>
<keyword evidence="12" id="KW-1185">Reference proteome</keyword>
<dbReference type="Pfam" id="PF00672">
    <property type="entry name" value="HAMP"/>
    <property type="match status" value="1"/>
</dbReference>
<dbReference type="SMART" id="SM00304">
    <property type="entry name" value="HAMP"/>
    <property type="match status" value="1"/>
</dbReference>
<dbReference type="Pfam" id="PF11845">
    <property type="entry name" value="Tll0287-like"/>
    <property type="match status" value="1"/>
</dbReference>
<evidence type="ECO:0000256" key="3">
    <source>
        <dbReference type="ARBA" id="ARBA00022553"/>
    </source>
</evidence>
<keyword evidence="8" id="KW-0902">Two-component regulatory system</keyword>
<dbReference type="InterPro" id="IPR003660">
    <property type="entry name" value="HAMP_dom"/>
</dbReference>
<dbReference type="InterPro" id="IPR050980">
    <property type="entry name" value="2C_sensor_his_kinase"/>
</dbReference>
<dbReference type="SUPFAM" id="SSF158472">
    <property type="entry name" value="HAMP domain-like"/>
    <property type="match status" value="1"/>
</dbReference>
<dbReference type="Gene3D" id="6.10.340.10">
    <property type="match status" value="1"/>
</dbReference>
<evidence type="ECO:0000259" key="10">
    <source>
        <dbReference type="PROSITE" id="PS50885"/>
    </source>
</evidence>
<comment type="catalytic activity">
    <reaction evidence="1">
        <text>ATP + protein L-histidine = ADP + protein N-phospho-L-histidine.</text>
        <dbReference type="EC" id="2.7.13.3"/>
    </reaction>
</comment>
<evidence type="ECO:0000313" key="11">
    <source>
        <dbReference type="EMBL" id="ABC27034.1"/>
    </source>
</evidence>
<dbReference type="HOGENOM" id="CLU_060280_0_0_6"/>
<evidence type="ECO:0000256" key="6">
    <source>
        <dbReference type="ARBA" id="ARBA00022777"/>
    </source>
</evidence>
<dbReference type="GO" id="GO:0016020">
    <property type="term" value="C:membrane"/>
    <property type="evidence" value="ECO:0007669"/>
    <property type="project" value="InterPro"/>
</dbReference>
<proteinExistence type="predicted"/>